<proteinExistence type="predicted"/>
<protein>
    <submittedName>
        <fullName evidence="1">Uncharacterized protein</fullName>
    </submittedName>
</protein>
<sequence length="40" mass="4534">MNLFLVEKLLYLRLRPVLIAVGSHNEVSRNNAGIESIIIK</sequence>
<dbReference type="AlphaFoldDB" id="A0A383EC31"/>
<reference evidence="1" key="1">
    <citation type="submission" date="2018-05" db="EMBL/GenBank/DDBJ databases">
        <authorList>
            <person name="Lanie J.A."/>
            <person name="Ng W.-L."/>
            <person name="Kazmierczak K.M."/>
            <person name="Andrzejewski T.M."/>
            <person name="Davidsen T.M."/>
            <person name="Wayne K.J."/>
            <person name="Tettelin H."/>
            <person name="Glass J.I."/>
            <person name="Rusch D."/>
            <person name="Podicherti R."/>
            <person name="Tsui H.-C.T."/>
            <person name="Winkler M.E."/>
        </authorList>
    </citation>
    <scope>NUCLEOTIDE SEQUENCE</scope>
</reference>
<dbReference type="EMBL" id="UINC01224698">
    <property type="protein sequence ID" value="SVE54432.1"/>
    <property type="molecule type" value="Genomic_DNA"/>
</dbReference>
<gene>
    <name evidence="1" type="ORF">METZ01_LOCUS507286</name>
</gene>
<accession>A0A383EC31</accession>
<name>A0A383EC31_9ZZZZ</name>
<organism evidence="1">
    <name type="scientific">marine metagenome</name>
    <dbReference type="NCBI Taxonomy" id="408172"/>
    <lineage>
        <taxon>unclassified sequences</taxon>
        <taxon>metagenomes</taxon>
        <taxon>ecological metagenomes</taxon>
    </lineage>
</organism>
<evidence type="ECO:0000313" key="1">
    <source>
        <dbReference type="EMBL" id="SVE54432.1"/>
    </source>
</evidence>